<organism evidence="2 3">
    <name type="scientific">Haloarcula salina</name>
    <dbReference type="NCBI Taxonomy" id="1429914"/>
    <lineage>
        <taxon>Archaea</taxon>
        <taxon>Methanobacteriati</taxon>
        <taxon>Methanobacteriota</taxon>
        <taxon>Stenosarchaea group</taxon>
        <taxon>Halobacteria</taxon>
        <taxon>Halobacteriales</taxon>
        <taxon>Haloarculaceae</taxon>
        <taxon>Haloarcula</taxon>
    </lineage>
</organism>
<feature type="region of interest" description="Disordered" evidence="1">
    <location>
        <begin position="46"/>
        <end position="83"/>
    </location>
</feature>
<comment type="caution">
    <text evidence="2">The sequence shown here is derived from an EMBL/GenBank/DDBJ whole genome shotgun (WGS) entry which is preliminary data.</text>
</comment>
<dbReference type="Proteomes" id="UP001166304">
    <property type="component" value="Unassembled WGS sequence"/>
</dbReference>
<name>A0AA41G0V5_9EURY</name>
<dbReference type="InterPro" id="IPR043828">
    <property type="entry name" value="DUF5805"/>
</dbReference>
<dbReference type="EMBL" id="JAHQXE010000001">
    <property type="protein sequence ID" value="MBV0901323.1"/>
    <property type="molecule type" value="Genomic_DNA"/>
</dbReference>
<protein>
    <submittedName>
        <fullName evidence="2">Uncharacterized protein</fullName>
    </submittedName>
</protein>
<keyword evidence="3" id="KW-1185">Reference proteome</keyword>
<dbReference type="RefSeq" id="WP_162414940.1">
    <property type="nucleotide sequence ID" value="NZ_JAHQXE010000001.1"/>
</dbReference>
<evidence type="ECO:0000256" key="1">
    <source>
        <dbReference type="SAM" id="MobiDB-lite"/>
    </source>
</evidence>
<reference evidence="2" key="1">
    <citation type="submission" date="2021-06" db="EMBL/GenBank/DDBJ databases">
        <title>New haloarchaea isolates fom saline soil.</title>
        <authorList>
            <person name="Duran-Viseras A."/>
            <person name="Sanchez-Porro C.S."/>
            <person name="Ventosa A."/>
        </authorList>
    </citation>
    <scope>NUCLEOTIDE SEQUENCE</scope>
    <source>
        <strain evidence="2">JCM 18369</strain>
    </source>
</reference>
<feature type="compositionally biased region" description="Polar residues" evidence="1">
    <location>
        <begin position="56"/>
        <end position="65"/>
    </location>
</feature>
<evidence type="ECO:0000313" key="2">
    <source>
        <dbReference type="EMBL" id="MBV0901323.1"/>
    </source>
</evidence>
<dbReference type="AlphaFoldDB" id="A0AA41G0V5"/>
<sequence length="140" mass="15554">MSAESDATERTTVRTYVPAYQKAEWAEHADELDMSQSEFVRTMVQAGRSGFETAESESSVATDDNGTGEEAGSADETPGVDGLKDRVQDILADGDYYDWDDLVAELTDDIEERLDETLQELQSDDRVRYSGRHGGYVLDE</sequence>
<accession>A0AA41G0V5</accession>
<gene>
    <name evidence="2" type="ORF">KTS37_05925</name>
</gene>
<dbReference type="Pfam" id="PF19121">
    <property type="entry name" value="DUF5805"/>
    <property type="match status" value="1"/>
</dbReference>
<proteinExistence type="predicted"/>
<evidence type="ECO:0000313" key="3">
    <source>
        <dbReference type="Proteomes" id="UP001166304"/>
    </source>
</evidence>